<keyword evidence="5" id="KW-0406">Ion transport</keyword>
<dbReference type="SUPFAM" id="SSF81324">
    <property type="entry name" value="Voltage-gated potassium channels"/>
    <property type="match status" value="1"/>
</dbReference>
<dbReference type="Gene3D" id="1.10.287.70">
    <property type="match status" value="1"/>
</dbReference>
<keyword evidence="6 10" id="KW-0472">Membrane</keyword>
<dbReference type="PROSITE" id="PS50042">
    <property type="entry name" value="CNMP_BINDING_3"/>
    <property type="match status" value="1"/>
</dbReference>
<evidence type="ECO:0000256" key="4">
    <source>
        <dbReference type="ARBA" id="ARBA00022989"/>
    </source>
</evidence>
<dbReference type="InterPro" id="IPR018490">
    <property type="entry name" value="cNMP-bd_dom_sf"/>
</dbReference>
<dbReference type="SUPFAM" id="SSF51206">
    <property type="entry name" value="cAMP-binding domain-like"/>
    <property type="match status" value="1"/>
</dbReference>
<dbReference type="PROSITE" id="PS00888">
    <property type="entry name" value="CNMP_BINDING_1"/>
    <property type="match status" value="1"/>
</dbReference>
<keyword evidence="8" id="KW-0407">Ion channel</keyword>
<evidence type="ECO:0000256" key="5">
    <source>
        <dbReference type="ARBA" id="ARBA00023065"/>
    </source>
</evidence>
<feature type="region of interest" description="Disordered" evidence="9">
    <location>
        <begin position="1183"/>
        <end position="1213"/>
    </location>
</feature>
<name>A0AAN9TJ74_9HEMI</name>
<dbReference type="GO" id="GO:0005221">
    <property type="term" value="F:intracellularly cyclic nucleotide-activated monoatomic cation channel activity"/>
    <property type="evidence" value="ECO:0007669"/>
    <property type="project" value="InterPro"/>
</dbReference>
<dbReference type="PROSITE" id="PS00889">
    <property type="entry name" value="CNMP_BINDING_2"/>
    <property type="match status" value="1"/>
</dbReference>
<evidence type="ECO:0000256" key="9">
    <source>
        <dbReference type="SAM" id="MobiDB-lite"/>
    </source>
</evidence>
<dbReference type="SMART" id="SM00100">
    <property type="entry name" value="cNMP"/>
    <property type="match status" value="1"/>
</dbReference>
<dbReference type="PANTHER" id="PTHR45638">
    <property type="entry name" value="CYCLIC NUCLEOTIDE-GATED CATION CHANNEL SUBUNIT A"/>
    <property type="match status" value="1"/>
</dbReference>
<feature type="compositionally biased region" description="Polar residues" evidence="9">
    <location>
        <begin position="813"/>
        <end position="824"/>
    </location>
</feature>
<dbReference type="FunFam" id="1.10.287.630:FF:000004">
    <property type="entry name" value="Cyclic nucleotide-gated olfactory channel"/>
    <property type="match status" value="1"/>
</dbReference>
<evidence type="ECO:0000256" key="7">
    <source>
        <dbReference type="ARBA" id="ARBA00023286"/>
    </source>
</evidence>
<dbReference type="Pfam" id="PF00520">
    <property type="entry name" value="Ion_trans"/>
    <property type="match status" value="1"/>
</dbReference>
<protein>
    <recommendedName>
        <fullName evidence="11">Cyclic nucleotide-binding domain-containing protein</fullName>
    </recommendedName>
</protein>
<feature type="transmembrane region" description="Helical" evidence="10">
    <location>
        <begin position="168"/>
        <end position="189"/>
    </location>
</feature>
<dbReference type="InterPro" id="IPR014710">
    <property type="entry name" value="RmlC-like_jellyroll"/>
</dbReference>
<keyword evidence="13" id="KW-1185">Reference proteome</keyword>
<evidence type="ECO:0000256" key="8">
    <source>
        <dbReference type="ARBA" id="ARBA00023303"/>
    </source>
</evidence>
<keyword evidence="7" id="KW-1071">Ligand-gated ion channel</keyword>
<dbReference type="InterPro" id="IPR005821">
    <property type="entry name" value="Ion_trans_dom"/>
</dbReference>
<feature type="region of interest" description="Disordered" evidence="9">
    <location>
        <begin position="1302"/>
        <end position="1327"/>
    </location>
</feature>
<gene>
    <name evidence="12" type="ORF">V9T40_013087</name>
</gene>
<feature type="compositionally biased region" description="Pro residues" evidence="9">
    <location>
        <begin position="1188"/>
        <end position="1197"/>
    </location>
</feature>
<dbReference type="InterPro" id="IPR018488">
    <property type="entry name" value="cNMP-bd_CS"/>
</dbReference>
<proteinExistence type="predicted"/>
<evidence type="ECO:0000313" key="13">
    <source>
        <dbReference type="Proteomes" id="UP001367676"/>
    </source>
</evidence>
<dbReference type="InterPro" id="IPR050866">
    <property type="entry name" value="CNG_cation_channel"/>
</dbReference>
<evidence type="ECO:0000259" key="11">
    <source>
        <dbReference type="PROSITE" id="PS50042"/>
    </source>
</evidence>
<feature type="region of interest" description="Disordered" evidence="9">
    <location>
        <begin position="797"/>
        <end position="860"/>
    </location>
</feature>
<feature type="compositionally biased region" description="Polar residues" evidence="9">
    <location>
        <begin position="1601"/>
        <end position="1621"/>
    </location>
</feature>
<feature type="compositionally biased region" description="Basic residues" evidence="9">
    <location>
        <begin position="145"/>
        <end position="157"/>
    </location>
</feature>
<feature type="transmembrane region" description="Helical" evidence="10">
    <location>
        <begin position="463"/>
        <end position="484"/>
    </location>
</feature>
<feature type="region of interest" description="Disordered" evidence="9">
    <location>
        <begin position="1595"/>
        <end position="1689"/>
    </location>
</feature>
<dbReference type="GO" id="GO:0016020">
    <property type="term" value="C:membrane"/>
    <property type="evidence" value="ECO:0007669"/>
    <property type="project" value="UniProtKB-SubCell"/>
</dbReference>
<feature type="compositionally biased region" description="Polar residues" evidence="9">
    <location>
        <begin position="1678"/>
        <end position="1689"/>
    </location>
</feature>
<dbReference type="Pfam" id="PF00027">
    <property type="entry name" value="cNMP_binding"/>
    <property type="match status" value="1"/>
</dbReference>
<dbReference type="PANTHER" id="PTHR45638:SF7">
    <property type="entry name" value="CYCLIC NUCLEOTIDE-GATED ION CHANNEL-LIKE, ISOFORM E"/>
    <property type="match status" value="1"/>
</dbReference>
<dbReference type="CDD" id="cd00038">
    <property type="entry name" value="CAP_ED"/>
    <property type="match status" value="1"/>
</dbReference>
<sequence>MLQALIVHDEMMVDSTAVRVGATSDASDANVAQSAAASSVVDVAEGDSVATTCAAKCSKCDEQHSYEKRHRTRGNQRWMKLRTTVQLSGAISSTIQKSKPQLKREDSFLKRFSTRQIPEMQETLDTGDDGDGSGSQGEPETLRELRRRKRRHRKKRPSTVVNPDENFYFYWLFTVTVSVLYNLWTLIVRQSFPEFQRMVELFWVTCDNLTDLIFFFDILVQFRTGYLEQGLVVYDSKKLALHYVKSRSFVLDFMALIPLQLLQHTLGTCPILRFPRFLKIYRVYNYYYMVESRTVYPNFWRVANLIHILLILAHWFGCFYYLLSEAEKFKGDWVFPNNSAGYNTLTRKYLGSLYWSTLTLTTIGDLPTPETDADCPKSTLLIVCDAKTPNGKIENQLRRHTMMQLEAITRAFHSHLPNRPILTRLSPYALGTTALRGNNTNGTTSTRRSRYKKSRMLQFRSDTGFVFTIVSYLIGVFIFATIVGQVGNVITNRNANRLEFERLLDGAKTYMRHHKVPNGMKRRVLRWYDYSWSRGRIQGGGDINTALGLLPDKLKTELALHVNLSVLKKVTIFQECQPEFLHDLVLKMRAFIFTPGDLICRKGEVAREMFIIADGILEVISDTGHVLTTMMAGDFFGEIGILNLDGLNKRTADVRSVGYSELFSLSREDVLAAMKDYPEAQEILQSLGRKRLMEARSITKGKGKLVSSAAAAICLQLPRVARLVEKTRLDTERLLAKRASSSGFLEHWCEAIAEQKNRAKLNAAAAHNTFLASDHRAKNTIVNRLYNDVKGLKSVLRKSRHSAKSDDSLELQPLTSIRNQSGSHLSAGGKGTLRRMQKVTSDEHWPDEETSTQEPRERRISAGLPLLSKLKTLTDNQQQQQQQQQQRQYAAPLFHHQSTSNISPVVRNNVEPSDVVASQRHVKPEPLGAGLPLLQRLLLLKQKEDADKRSVAATPTTTIDIPVATATATTIAASDAIITLADATKKQKNGRKEVVFAKKVLVAKPSPPVKERRYDVGAGAGTKRELARPWRLLRKATADQVNSDCEAVHPERNELSMARRNMLANRRCLNPRRTLSRPNSSDAAIADKGTGSRNCGIGVAGSMVGEDATTEAALRLNASACDGVRTSAAAEATSDKIEGGTYAGLGPRWPSSAVNKRPRMMDAARSCSLDTCLGRLDDSGAGDSCPMPFEPPPPPTPGYTKTPERREPKSVSKRVLLSSRRTRDILMGRASTQRRRTSSALGHFELLRRLMRASTVQGYMARRSTLKKSAACETTLNSPPACSVASTTLFFGDYGCSCSSGNDDDDDDDDDDDGDDDDNGKGDAENATLATNVARIMHSSASTNSTSSCVSMVNLVSHDDSLLGTRSYRRRLTDEEARVKEIQHQVREKDQLIRMLRWKIAELRKHHERCFQKHSSDDHYDVDSDTPEPAFMRDDSVDTVLLSPRRSSCSLTDSNREYRVDIGVIDGMRPAFGALNRRSWEDRSEEETLELRELPSSMKPRPPRLNDVRIDIDADDTSASEAADVDELYGESDGELLLARHDRNWEVRMLARELDRREHRASMLERSATRGGHSEAGAPLKAQLQSMRSLEERYCSDAAAPTSSQRSASSDDIYKPSSNVRVTPAPPPPPPPPPPSPTTLLPPPPALPATSVDRRIVAPNAFSASPTTGSRLDDCRLQSPSTPDSASAS</sequence>
<feature type="region of interest" description="Disordered" evidence="9">
    <location>
        <begin position="119"/>
        <end position="159"/>
    </location>
</feature>
<feature type="compositionally biased region" description="Pro residues" evidence="9">
    <location>
        <begin position="1624"/>
        <end position="1647"/>
    </location>
</feature>
<dbReference type="Proteomes" id="UP001367676">
    <property type="component" value="Unassembled WGS sequence"/>
</dbReference>
<feature type="transmembrane region" description="Helical" evidence="10">
    <location>
        <begin position="299"/>
        <end position="323"/>
    </location>
</feature>
<dbReference type="GO" id="GO:0044877">
    <property type="term" value="F:protein-containing complex binding"/>
    <property type="evidence" value="ECO:0007669"/>
    <property type="project" value="TreeGrafter"/>
</dbReference>
<dbReference type="Gene3D" id="1.10.287.630">
    <property type="entry name" value="Helix hairpin bin"/>
    <property type="match status" value="1"/>
</dbReference>
<comment type="subcellular location">
    <subcellularLocation>
        <location evidence="1">Membrane</location>
        <topology evidence="1">Multi-pass membrane protein</topology>
    </subcellularLocation>
</comment>
<dbReference type="InterPro" id="IPR000595">
    <property type="entry name" value="cNMP-bd_dom"/>
</dbReference>
<evidence type="ECO:0000256" key="3">
    <source>
        <dbReference type="ARBA" id="ARBA00022692"/>
    </source>
</evidence>
<evidence type="ECO:0000313" key="12">
    <source>
        <dbReference type="EMBL" id="KAK7595262.1"/>
    </source>
</evidence>
<keyword evidence="3 10" id="KW-0812">Transmembrane</keyword>
<feature type="compositionally biased region" description="Acidic residues" evidence="9">
    <location>
        <begin position="1302"/>
        <end position="1318"/>
    </location>
</feature>
<keyword evidence="4 10" id="KW-1133">Transmembrane helix</keyword>
<feature type="domain" description="Cyclic nucleotide-binding" evidence="11">
    <location>
        <begin position="572"/>
        <end position="668"/>
    </location>
</feature>
<dbReference type="EMBL" id="JBBCAQ010000018">
    <property type="protein sequence ID" value="KAK7595262.1"/>
    <property type="molecule type" value="Genomic_DNA"/>
</dbReference>
<evidence type="ECO:0000256" key="10">
    <source>
        <dbReference type="SAM" id="Phobius"/>
    </source>
</evidence>
<dbReference type="Gene3D" id="2.60.120.10">
    <property type="entry name" value="Jelly Rolls"/>
    <property type="match status" value="1"/>
</dbReference>
<accession>A0AAN9TJ74</accession>
<keyword evidence="2" id="KW-0813">Transport</keyword>
<reference evidence="12 13" key="1">
    <citation type="submission" date="2024-03" db="EMBL/GenBank/DDBJ databases">
        <title>Adaptation during the transition from Ophiocordyceps entomopathogen to insect associate is accompanied by gene loss and intensified selection.</title>
        <authorList>
            <person name="Ward C.M."/>
            <person name="Onetto C.A."/>
            <person name="Borneman A.R."/>
        </authorList>
    </citation>
    <scope>NUCLEOTIDE SEQUENCE [LARGE SCALE GENOMIC DNA]</scope>
    <source>
        <strain evidence="12">AWRI1</strain>
        <tissue evidence="12">Single Adult Female</tissue>
    </source>
</reference>
<evidence type="ECO:0000256" key="1">
    <source>
        <dbReference type="ARBA" id="ARBA00004141"/>
    </source>
</evidence>
<comment type="caution">
    <text evidence="12">The sequence shown here is derived from an EMBL/GenBank/DDBJ whole genome shotgun (WGS) entry which is preliminary data.</text>
</comment>
<evidence type="ECO:0000256" key="6">
    <source>
        <dbReference type="ARBA" id="ARBA00023136"/>
    </source>
</evidence>
<organism evidence="12 13">
    <name type="scientific">Parthenolecanium corni</name>
    <dbReference type="NCBI Taxonomy" id="536013"/>
    <lineage>
        <taxon>Eukaryota</taxon>
        <taxon>Metazoa</taxon>
        <taxon>Ecdysozoa</taxon>
        <taxon>Arthropoda</taxon>
        <taxon>Hexapoda</taxon>
        <taxon>Insecta</taxon>
        <taxon>Pterygota</taxon>
        <taxon>Neoptera</taxon>
        <taxon>Paraneoptera</taxon>
        <taxon>Hemiptera</taxon>
        <taxon>Sternorrhyncha</taxon>
        <taxon>Coccoidea</taxon>
        <taxon>Coccidae</taxon>
        <taxon>Parthenolecanium</taxon>
    </lineage>
</organism>
<evidence type="ECO:0000256" key="2">
    <source>
        <dbReference type="ARBA" id="ARBA00022448"/>
    </source>
</evidence>